<dbReference type="Proteomes" id="UP000190648">
    <property type="component" value="Unassembled WGS sequence"/>
</dbReference>
<name>A0A1V4KC10_PATFA</name>
<dbReference type="EMBL" id="LSYS01003958">
    <property type="protein sequence ID" value="OPJ82006.1"/>
    <property type="molecule type" value="Genomic_DNA"/>
</dbReference>
<gene>
    <name evidence="1" type="ORF">AV530_014512</name>
</gene>
<organism evidence="1 2">
    <name type="scientific">Patagioenas fasciata monilis</name>
    <dbReference type="NCBI Taxonomy" id="372326"/>
    <lineage>
        <taxon>Eukaryota</taxon>
        <taxon>Metazoa</taxon>
        <taxon>Chordata</taxon>
        <taxon>Craniata</taxon>
        <taxon>Vertebrata</taxon>
        <taxon>Euteleostomi</taxon>
        <taxon>Archelosauria</taxon>
        <taxon>Archosauria</taxon>
        <taxon>Dinosauria</taxon>
        <taxon>Saurischia</taxon>
        <taxon>Theropoda</taxon>
        <taxon>Coelurosauria</taxon>
        <taxon>Aves</taxon>
        <taxon>Neognathae</taxon>
        <taxon>Neoaves</taxon>
        <taxon>Columbimorphae</taxon>
        <taxon>Columbiformes</taxon>
        <taxon>Columbidae</taxon>
        <taxon>Patagioenas</taxon>
    </lineage>
</organism>
<accession>A0A1V4KC10</accession>
<comment type="caution">
    <text evidence="1">The sequence shown here is derived from an EMBL/GenBank/DDBJ whole genome shotgun (WGS) entry which is preliminary data.</text>
</comment>
<dbReference type="AlphaFoldDB" id="A0A1V4KC10"/>
<keyword evidence="2" id="KW-1185">Reference proteome</keyword>
<reference evidence="1 2" key="1">
    <citation type="submission" date="2016-02" db="EMBL/GenBank/DDBJ databases">
        <title>Band-tailed pigeon sequencing and assembly.</title>
        <authorList>
            <person name="Soares A.E."/>
            <person name="Novak B.J."/>
            <person name="Rice E.S."/>
            <person name="O'Connell B."/>
            <person name="Chang D."/>
            <person name="Weber S."/>
            <person name="Shapiro B."/>
        </authorList>
    </citation>
    <scope>NUCLEOTIDE SEQUENCE [LARGE SCALE GENOMIC DNA]</scope>
    <source>
        <strain evidence="1">BTP2013</strain>
        <tissue evidence="1">Blood</tissue>
    </source>
</reference>
<evidence type="ECO:0000313" key="1">
    <source>
        <dbReference type="EMBL" id="OPJ82006.1"/>
    </source>
</evidence>
<protein>
    <submittedName>
        <fullName evidence="1">Uncharacterized protein</fullName>
    </submittedName>
</protein>
<proteinExistence type="predicted"/>
<sequence length="100" mass="11855">MKTSSDSRGKRKLYWELHHKEQAFYGRKMNRVQEQVSPSSDFGDYLKTIRKIQEEEQEEDRNESSYCLHKKATQNEANTHLAVKETVFCHVIYYVAQPEA</sequence>
<evidence type="ECO:0000313" key="2">
    <source>
        <dbReference type="Proteomes" id="UP000190648"/>
    </source>
</evidence>